<evidence type="ECO:0000313" key="9">
    <source>
        <dbReference type="EMBL" id="EMD63986.1"/>
    </source>
</evidence>
<dbReference type="GO" id="GO:0031380">
    <property type="term" value="C:nuclear RNA-directed RNA polymerase complex"/>
    <property type="evidence" value="ECO:0007669"/>
    <property type="project" value="TreeGrafter"/>
</dbReference>
<dbReference type="PANTHER" id="PTHR10887">
    <property type="entry name" value="DNA2/NAM7 HELICASE FAMILY"/>
    <property type="match status" value="1"/>
</dbReference>
<dbReference type="Pfam" id="PF20173">
    <property type="entry name" value="ZnF_RZ-type"/>
    <property type="match status" value="1"/>
</dbReference>
<evidence type="ECO:0000256" key="2">
    <source>
        <dbReference type="ARBA" id="ARBA00022490"/>
    </source>
</evidence>
<feature type="region of interest" description="Disordered" evidence="7">
    <location>
        <begin position="31"/>
        <end position="59"/>
    </location>
</feature>
<dbReference type="GO" id="GO:0031048">
    <property type="term" value="P:regulatory ncRNA-mediated heterochromatin formation"/>
    <property type="evidence" value="ECO:0007669"/>
    <property type="project" value="TreeGrafter"/>
</dbReference>
<dbReference type="eggNOG" id="KOG1807">
    <property type="taxonomic scope" value="Eukaryota"/>
</dbReference>
<feature type="compositionally biased region" description="Basic and acidic residues" evidence="7">
    <location>
        <begin position="34"/>
        <end position="47"/>
    </location>
</feature>
<dbReference type="EMBL" id="KB445643">
    <property type="protein sequence ID" value="EMD63986.1"/>
    <property type="molecule type" value="Genomic_DNA"/>
</dbReference>
<dbReference type="Pfam" id="PF13087">
    <property type="entry name" value="AAA_12"/>
    <property type="match status" value="1"/>
</dbReference>
<dbReference type="InterPro" id="IPR045055">
    <property type="entry name" value="DNA2/NAM7-like"/>
</dbReference>
<keyword evidence="5" id="KW-0862">Zinc</keyword>
<reference evidence="9 10" key="1">
    <citation type="journal article" date="2012" name="PLoS Pathog.">
        <title>Diverse lifestyles and strategies of plant pathogenesis encoded in the genomes of eighteen Dothideomycetes fungi.</title>
        <authorList>
            <person name="Ohm R.A."/>
            <person name="Feau N."/>
            <person name="Henrissat B."/>
            <person name="Schoch C.L."/>
            <person name="Horwitz B.A."/>
            <person name="Barry K.W."/>
            <person name="Condon B.J."/>
            <person name="Copeland A.C."/>
            <person name="Dhillon B."/>
            <person name="Glaser F."/>
            <person name="Hesse C.N."/>
            <person name="Kosti I."/>
            <person name="LaButti K."/>
            <person name="Lindquist E.A."/>
            <person name="Lucas S."/>
            <person name="Salamov A.A."/>
            <person name="Bradshaw R.E."/>
            <person name="Ciuffetti L."/>
            <person name="Hamelin R.C."/>
            <person name="Kema G.H.J."/>
            <person name="Lawrence C."/>
            <person name="Scott J.A."/>
            <person name="Spatafora J.W."/>
            <person name="Turgeon B.G."/>
            <person name="de Wit P.J.G.M."/>
            <person name="Zhong S."/>
            <person name="Goodwin S.B."/>
            <person name="Grigoriev I.V."/>
        </authorList>
    </citation>
    <scope>NUCLEOTIDE SEQUENCE [LARGE SCALE GENOMIC DNA]</scope>
    <source>
        <strain evidence="10">ND90Pr / ATCC 201652</strain>
    </source>
</reference>
<dbReference type="GO" id="GO:0002376">
    <property type="term" value="P:immune system process"/>
    <property type="evidence" value="ECO:0007669"/>
    <property type="project" value="UniProtKB-KW"/>
</dbReference>
<evidence type="ECO:0000313" key="10">
    <source>
        <dbReference type="Proteomes" id="UP000016934"/>
    </source>
</evidence>
<sequence>MGQLRVLKDMLAEVVDLIIGEKDLEELCASDAEADTRDSGMKKERSMQRRQWKQQHHHQMVGKGKLLDGLRVASVDNFQGEEATAIIVSLVRSNKYQNCGFLKTPNRINVLLSNKSVTLPLICSRAKHEKSGNIGPKLELRCSRHPDNKIYVSSPDDFAIHVPEAYSLADTIAESHVGIVCRIMITVLAVFYADDYLQLVRTATIIHVTTAFYVLPTICPMIHVASIADTLRHVATCVTLARSNVDGVAIINAVTAVCRVRSYVISFLAIIAAKRTLYLVDINALGRYGEIEIDEDPLIFLSCGHFYTVSTIDGIMELTQHYVTDFRTGKIVGLKLSQWAFLEEATRRFDAKANSRCAELAEKIQNREMDIEGERSEFVLQWLRGCGESRDLDQVKHALEAYQVEGIRLQKDITKFAKSVEKTDQPFGRVNNLLSAAIARQRDITTDALEFDESVIQTGFQFRGQYLSLRLSWAILWDFDTIYSNDSVDPRIRSALRNKMASQIRGFLDKCSSLVNASRNAKFPQQEAEAWIYRALFSVLLRSNSGSQGQSMDKVTEVSEESLGEFERLFSRHPGGLAYLKNDAEQARRLANGGTFYTMVTAEEKREVYRAMARQFSGTDHWYYCRNNHPFMVGECGMRMEEARCPKCEEPIGGYDHALVQEVQRVEDIEYGFS</sequence>
<dbReference type="Proteomes" id="UP000016934">
    <property type="component" value="Unassembled WGS sequence"/>
</dbReference>
<dbReference type="RefSeq" id="XP_007699906.1">
    <property type="nucleotide sequence ID" value="XM_007701716.1"/>
</dbReference>
<keyword evidence="6" id="KW-0391">Immunity</keyword>
<dbReference type="Gene3D" id="3.40.50.300">
    <property type="entry name" value="P-loop containing nucleotide triphosphate hydrolases"/>
    <property type="match status" value="1"/>
</dbReference>
<dbReference type="GO" id="GO:0005737">
    <property type="term" value="C:cytoplasm"/>
    <property type="evidence" value="ECO:0007669"/>
    <property type="project" value="UniProtKB-SubCell"/>
</dbReference>
<dbReference type="KEGG" id="bsc:COCSADRAFT_356764"/>
<dbReference type="GeneID" id="19138452"/>
<dbReference type="GO" id="GO:0008270">
    <property type="term" value="F:zinc ion binding"/>
    <property type="evidence" value="ECO:0007669"/>
    <property type="project" value="UniProtKB-KW"/>
</dbReference>
<evidence type="ECO:0000256" key="4">
    <source>
        <dbReference type="ARBA" id="ARBA00022771"/>
    </source>
</evidence>
<evidence type="ECO:0000256" key="1">
    <source>
        <dbReference type="ARBA" id="ARBA00004496"/>
    </source>
</evidence>
<keyword evidence="10" id="KW-1185">Reference proteome</keyword>
<dbReference type="OMA" id="WAFLEEA"/>
<dbReference type="PROSITE" id="PS51981">
    <property type="entry name" value="ZF_RZ"/>
    <property type="match status" value="1"/>
</dbReference>
<gene>
    <name evidence="9" type="ORF">COCSADRAFT_356764</name>
</gene>
<protein>
    <recommendedName>
        <fullName evidence="8">RZ-type domain-containing protein</fullName>
    </recommendedName>
</protein>
<dbReference type="InterPro" id="IPR027417">
    <property type="entry name" value="P-loop_NTPase"/>
</dbReference>
<keyword evidence="4" id="KW-0863">Zinc-finger</keyword>
<accession>M2T408</accession>
<dbReference type="AlphaFoldDB" id="M2T408"/>
<reference evidence="10" key="2">
    <citation type="journal article" date="2013" name="PLoS Genet.">
        <title>Comparative genome structure, secondary metabolite, and effector coding capacity across Cochliobolus pathogens.</title>
        <authorList>
            <person name="Condon B.J."/>
            <person name="Leng Y."/>
            <person name="Wu D."/>
            <person name="Bushley K.E."/>
            <person name="Ohm R.A."/>
            <person name="Otillar R."/>
            <person name="Martin J."/>
            <person name="Schackwitz W."/>
            <person name="Grimwood J."/>
            <person name="MohdZainudin N."/>
            <person name="Xue C."/>
            <person name="Wang R."/>
            <person name="Manning V.A."/>
            <person name="Dhillon B."/>
            <person name="Tu Z.J."/>
            <person name="Steffenson B.J."/>
            <person name="Salamov A."/>
            <person name="Sun H."/>
            <person name="Lowry S."/>
            <person name="LaButti K."/>
            <person name="Han J."/>
            <person name="Copeland A."/>
            <person name="Lindquist E."/>
            <person name="Barry K."/>
            <person name="Schmutz J."/>
            <person name="Baker S.E."/>
            <person name="Ciuffetti L.M."/>
            <person name="Grigoriev I.V."/>
            <person name="Zhong S."/>
            <person name="Turgeon B.G."/>
        </authorList>
    </citation>
    <scope>NUCLEOTIDE SEQUENCE [LARGE SCALE GENOMIC DNA]</scope>
    <source>
        <strain evidence="10">ND90Pr / ATCC 201652</strain>
    </source>
</reference>
<evidence type="ECO:0000259" key="8">
    <source>
        <dbReference type="PROSITE" id="PS51981"/>
    </source>
</evidence>
<organism evidence="9 10">
    <name type="scientific">Cochliobolus sativus (strain ND90Pr / ATCC 201652)</name>
    <name type="common">Common root rot and spot blotch fungus</name>
    <name type="synonym">Bipolaris sorokiniana</name>
    <dbReference type="NCBI Taxonomy" id="665912"/>
    <lineage>
        <taxon>Eukaryota</taxon>
        <taxon>Fungi</taxon>
        <taxon>Dikarya</taxon>
        <taxon>Ascomycota</taxon>
        <taxon>Pezizomycotina</taxon>
        <taxon>Dothideomycetes</taxon>
        <taxon>Pleosporomycetidae</taxon>
        <taxon>Pleosporales</taxon>
        <taxon>Pleosporineae</taxon>
        <taxon>Pleosporaceae</taxon>
        <taxon>Bipolaris</taxon>
    </lineage>
</organism>
<evidence type="ECO:0000256" key="5">
    <source>
        <dbReference type="ARBA" id="ARBA00022833"/>
    </source>
</evidence>
<keyword evidence="3" id="KW-0479">Metal-binding</keyword>
<proteinExistence type="predicted"/>
<dbReference type="HOGENOM" id="CLU_407684_0_0_1"/>
<evidence type="ECO:0000256" key="7">
    <source>
        <dbReference type="SAM" id="MobiDB-lite"/>
    </source>
</evidence>
<dbReference type="InterPro" id="IPR046439">
    <property type="entry name" value="ZF_RZ_dom"/>
</dbReference>
<name>M2T408_COCSN</name>
<keyword evidence="2" id="KW-0963">Cytoplasm</keyword>
<dbReference type="PANTHER" id="PTHR10887:SF445">
    <property type="entry name" value="NFX1-TYPE ZINC FINGER-CONTAINING PROTEIN 1"/>
    <property type="match status" value="1"/>
</dbReference>
<evidence type="ECO:0000256" key="3">
    <source>
        <dbReference type="ARBA" id="ARBA00022723"/>
    </source>
</evidence>
<feature type="domain" description="RZ-type" evidence="8">
    <location>
        <begin position="600"/>
        <end position="674"/>
    </location>
</feature>
<dbReference type="OrthoDB" id="2423195at2759"/>
<dbReference type="InterPro" id="IPR041679">
    <property type="entry name" value="DNA2/NAM7-like_C"/>
</dbReference>
<feature type="compositionally biased region" description="Basic residues" evidence="7">
    <location>
        <begin position="48"/>
        <end position="59"/>
    </location>
</feature>
<comment type="subcellular location">
    <subcellularLocation>
        <location evidence="1">Cytoplasm</location>
    </subcellularLocation>
</comment>
<evidence type="ECO:0000256" key="6">
    <source>
        <dbReference type="ARBA" id="ARBA00022859"/>
    </source>
</evidence>